<evidence type="ECO:0000259" key="6">
    <source>
        <dbReference type="PROSITE" id="PS50977"/>
    </source>
</evidence>
<evidence type="ECO:0000256" key="5">
    <source>
        <dbReference type="SAM" id="MobiDB-lite"/>
    </source>
</evidence>
<proteinExistence type="predicted"/>
<gene>
    <name evidence="7" type="ordered locus">BP1026B_I1179</name>
</gene>
<evidence type="ECO:0000256" key="3">
    <source>
        <dbReference type="ARBA" id="ARBA00023163"/>
    </source>
</evidence>
<organism evidence="7 8">
    <name type="scientific">Burkholderia pseudomallei (strain 1026b)</name>
    <dbReference type="NCBI Taxonomy" id="884204"/>
    <lineage>
        <taxon>Bacteria</taxon>
        <taxon>Pseudomonadati</taxon>
        <taxon>Pseudomonadota</taxon>
        <taxon>Betaproteobacteria</taxon>
        <taxon>Burkholderiales</taxon>
        <taxon>Burkholderiaceae</taxon>
        <taxon>Burkholderia</taxon>
        <taxon>pseudomallei group</taxon>
    </lineage>
</organism>
<dbReference type="AlphaFoldDB" id="A0A0H3HIT1"/>
<dbReference type="Gene3D" id="1.10.10.60">
    <property type="entry name" value="Homeodomain-like"/>
    <property type="match status" value="1"/>
</dbReference>
<dbReference type="GO" id="GO:0003677">
    <property type="term" value="F:DNA binding"/>
    <property type="evidence" value="ECO:0007669"/>
    <property type="project" value="UniProtKB-UniRule"/>
</dbReference>
<evidence type="ECO:0000256" key="4">
    <source>
        <dbReference type="PROSITE-ProRule" id="PRU00335"/>
    </source>
</evidence>
<dbReference type="InterPro" id="IPR001647">
    <property type="entry name" value="HTH_TetR"/>
</dbReference>
<keyword evidence="2 4" id="KW-0238">DNA-binding</keyword>
<accession>A0A0H3HIT1</accession>
<dbReference type="Pfam" id="PF00440">
    <property type="entry name" value="TetR_N"/>
    <property type="match status" value="1"/>
</dbReference>
<evidence type="ECO:0000313" key="7">
    <source>
        <dbReference type="EMBL" id="AFI65827.1"/>
    </source>
</evidence>
<dbReference type="PANTHER" id="PTHR47506:SF7">
    <property type="entry name" value="TRANSCRIPTIONAL REGULATORY PROTEIN"/>
    <property type="match status" value="1"/>
</dbReference>
<sequence>MGVIPAGPNYATYGRTFRNTRGIRIQYRRLPMPLPCESTRIDTNRPPDATALPASRTGRLGRRTASGGPKPASGARSITGTPIIGEGPLNNDRYGNGRYSILPSTSIEQSFETETNMRYSPKHKEASRARLVEAGAALAKRNGFANTGMDALTAAAGVTTGAFYSQFRSKPEFLYAIVEHEMSKVLATVENRSKDDLVATLRSYLSTAHADHPELGCPVPTLGAEIARADVATRRMFEDLIKRFQASLATALHDDEAAWTLGCAAIGAVLVARAMASTERRSEVLRSVLAYTMRSFDADARKKK</sequence>
<protein>
    <submittedName>
        <fullName evidence="7">Transcriptional regulator, TetR family</fullName>
    </submittedName>
</protein>
<dbReference type="EMBL" id="CP002833">
    <property type="protein sequence ID" value="AFI65827.1"/>
    <property type="molecule type" value="Genomic_DNA"/>
</dbReference>
<feature type="domain" description="HTH tetR-type" evidence="6">
    <location>
        <begin position="125"/>
        <end position="185"/>
    </location>
</feature>
<evidence type="ECO:0000256" key="1">
    <source>
        <dbReference type="ARBA" id="ARBA00023015"/>
    </source>
</evidence>
<dbReference type="InterPro" id="IPR036271">
    <property type="entry name" value="Tet_transcr_reg_TetR-rel_C_sf"/>
</dbReference>
<dbReference type="Gene3D" id="1.10.357.10">
    <property type="entry name" value="Tetracycline Repressor, domain 2"/>
    <property type="match status" value="1"/>
</dbReference>
<dbReference type="SUPFAM" id="SSF46689">
    <property type="entry name" value="Homeodomain-like"/>
    <property type="match status" value="1"/>
</dbReference>
<dbReference type="InterPro" id="IPR009057">
    <property type="entry name" value="Homeodomain-like_sf"/>
</dbReference>
<keyword evidence="1" id="KW-0805">Transcription regulation</keyword>
<evidence type="ECO:0000313" key="8">
    <source>
        <dbReference type="Proteomes" id="UP000010087"/>
    </source>
</evidence>
<feature type="DNA-binding region" description="H-T-H motif" evidence="4">
    <location>
        <begin position="148"/>
        <end position="167"/>
    </location>
</feature>
<dbReference type="PROSITE" id="PS50977">
    <property type="entry name" value="HTH_TETR_2"/>
    <property type="match status" value="1"/>
</dbReference>
<dbReference type="KEGG" id="bpz:BP1026B_I1179"/>
<name>A0A0H3HIT1_BURP2</name>
<keyword evidence="3" id="KW-0804">Transcription</keyword>
<dbReference type="Proteomes" id="UP000010087">
    <property type="component" value="Chromosome 1"/>
</dbReference>
<dbReference type="PANTHER" id="PTHR47506">
    <property type="entry name" value="TRANSCRIPTIONAL REGULATORY PROTEIN"/>
    <property type="match status" value="1"/>
</dbReference>
<dbReference type="PATRIC" id="fig|884204.3.peg.1293"/>
<dbReference type="SUPFAM" id="SSF48498">
    <property type="entry name" value="Tetracyclin repressor-like, C-terminal domain"/>
    <property type="match status" value="1"/>
</dbReference>
<feature type="region of interest" description="Disordered" evidence="5">
    <location>
        <begin position="37"/>
        <end position="90"/>
    </location>
</feature>
<reference evidence="7 8" key="1">
    <citation type="journal article" date="2012" name="PLoS ONE">
        <title>Evolution of Burkholderia pseudomallei in recurrent melioidosis.</title>
        <authorList>
            <person name="Hayden H.S."/>
            <person name="Lim R."/>
            <person name="Brittnacher M.J."/>
            <person name="Sims E.H."/>
            <person name="Ramage E.R."/>
            <person name="Fong C."/>
            <person name="Wu Z."/>
            <person name="Crist E."/>
            <person name="Chang J."/>
            <person name="Zhou Y."/>
            <person name="Radey M."/>
            <person name="Rohmer L."/>
            <person name="Haugen E."/>
            <person name="Gillett W."/>
            <person name="Wuthiekanun V."/>
            <person name="Peacock S.J."/>
            <person name="Kaul R."/>
            <person name="Miller S.I."/>
            <person name="Manoil C."/>
            <person name="Jacobs M.A."/>
        </authorList>
    </citation>
    <scope>NUCLEOTIDE SEQUENCE [LARGE SCALE GENOMIC DNA]</scope>
    <source>
        <strain evidence="7 8">1026b</strain>
    </source>
</reference>
<evidence type="ECO:0000256" key="2">
    <source>
        <dbReference type="ARBA" id="ARBA00023125"/>
    </source>
</evidence>